<dbReference type="InterPro" id="IPR050272">
    <property type="entry name" value="Isochorismatase-like_hydrls"/>
</dbReference>
<accession>A0ABW4QCP8</accession>
<dbReference type="PANTHER" id="PTHR43540">
    <property type="entry name" value="PEROXYUREIDOACRYLATE/UREIDOACRYLATE AMIDOHYDROLASE-RELATED"/>
    <property type="match status" value="1"/>
</dbReference>
<dbReference type="SUPFAM" id="SSF52499">
    <property type="entry name" value="Isochorismatase-like hydrolases"/>
    <property type="match status" value="1"/>
</dbReference>
<sequence>MNMEKTALVIVDAQKAFADPSWGERNNPQAEANMARILEAWRQREGCVIHIQHRSEDPDSLFFPEKESFEIIEPLQPVDEEPVFTKKVNSAFIGTDLEGFLRLRGLDSVVIVGLTTPHCVSTTTRMSGNLGFKTYLVSDAAAAFALAGPDGRQYSAETVHDVTLATLHGEFAEVLTTSGLLGKIRIAEDGQERAANG</sequence>
<dbReference type="EC" id="3.-.-.-" evidence="4"/>
<protein>
    <submittedName>
        <fullName evidence="4">Cysteine hydrolase family protein</fullName>
        <ecNumber evidence="4">3.-.-.-</ecNumber>
    </submittedName>
</protein>
<dbReference type="Proteomes" id="UP001597273">
    <property type="component" value="Unassembled WGS sequence"/>
</dbReference>
<organism evidence="4 5">
    <name type="scientific">Planococcus chinensis</name>
    <dbReference type="NCBI Taxonomy" id="272917"/>
    <lineage>
        <taxon>Bacteria</taxon>
        <taxon>Bacillati</taxon>
        <taxon>Bacillota</taxon>
        <taxon>Bacilli</taxon>
        <taxon>Bacillales</taxon>
        <taxon>Caryophanaceae</taxon>
        <taxon>Planococcus</taxon>
    </lineage>
</organism>
<gene>
    <name evidence="4" type="ORF">ACFSDB_00280</name>
</gene>
<evidence type="ECO:0000256" key="2">
    <source>
        <dbReference type="ARBA" id="ARBA00022801"/>
    </source>
</evidence>
<feature type="domain" description="Isochorismatase-like" evidence="3">
    <location>
        <begin position="6"/>
        <end position="177"/>
    </location>
</feature>
<dbReference type="Gene3D" id="3.40.50.850">
    <property type="entry name" value="Isochorismatase-like"/>
    <property type="match status" value="1"/>
</dbReference>
<comment type="caution">
    <text evidence="4">The sequence shown here is derived from an EMBL/GenBank/DDBJ whole genome shotgun (WGS) entry which is preliminary data.</text>
</comment>
<evidence type="ECO:0000313" key="5">
    <source>
        <dbReference type="Proteomes" id="UP001597273"/>
    </source>
</evidence>
<evidence type="ECO:0000313" key="4">
    <source>
        <dbReference type="EMBL" id="MFD1861337.1"/>
    </source>
</evidence>
<keyword evidence="5" id="KW-1185">Reference proteome</keyword>
<evidence type="ECO:0000256" key="1">
    <source>
        <dbReference type="ARBA" id="ARBA00006336"/>
    </source>
</evidence>
<reference evidence="5" key="1">
    <citation type="journal article" date="2019" name="Int. J. Syst. Evol. Microbiol.">
        <title>The Global Catalogue of Microorganisms (GCM) 10K type strain sequencing project: providing services to taxonomists for standard genome sequencing and annotation.</title>
        <authorList>
            <consortium name="The Broad Institute Genomics Platform"/>
            <consortium name="The Broad Institute Genome Sequencing Center for Infectious Disease"/>
            <person name="Wu L."/>
            <person name="Ma J."/>
        </authorList>
    </citation>
    <scope>NUCLEOTIDE SEQUENCE [LARGE SCALE GENOMIC DNA]</scope>
    <source>
        <strain evidence="5">CGMCC 1.15475</strain>
    </source>
</reference>
<evidence type="ECO:0000259" key="3">
    <source>
        <dbReference type="Pfam" id="PF00857"/>
    </source>
</evidence>
<dbReference type="InterPro" id="IPR036380">
    <property type="entry name" value="Isochorismatase-like_sf"/>
</dbReference>
<name>A0ABW4QCP8_9BACL</name>
<dbReference type="InterPro" id="IPR000868">
    <property type="entry name" value="Isochorismatase-like_dom"/>
</dbReference>
<dbReference type="Pfam" id="PF00857">
    <property type="entry name" value="Isochorismatase"/>
    <property type="match status" value="1"/>
</dbReference>
<dbReference type="PANTHER" id="PTHR43540:SF1">
    <property type="entry name" value="ISOCHORISMATASE HYDROLASE"/>
    <property type="match status" value="1"/>
</dbReference>
<dbReference type="CDD" id="cd01014">
    <property type="entry name" value="nicotinamidase_related"/>
    <property type="match status" value="1"/>
</dbReference>
<dbReference type="EMBL" id="JBHUFW010000002">
    <property type="protein sequence ID" value="MFD1861337.1"/>
    <property type="molecule type" value="Genomic_DNA"/>
</dbReference>
<dbReference type="RefSeq" id="WP_204891634.1">
    <property type="nucleotide sequence ID" value="NZ_JBHUFW010000002.1"/>
</dbReference>
<proteinExistence type="inferred from homology"/>
<comment type="similarity">
    <text evidence="1">Belongs to the isochorismatase family.</text>
</comment>
<dbReference type="GO" id="GO:0016787">
    <property type="term" value="F:hydrolase activity"/>
    <property type="evidence" value="ECO:0007669"/>
    <property type="project" value="UniProtKB-KW"/>
</dbReference>
<keyword evidence="2 4" id="KW-0378">Hydrolase</keyword>